<accession>A0A3N6MS12</accession>
<dbReference type="EMBL" id="REFZ01000011">
    <property type="protein sequence ID" value="RQG99071.1"/>
    <property type="molecule type" value="Genomic_DNA"/>
</dbReference>
<evidence type="ECO:0000256" key="1">
    <source>
        <dbReference type="SAM" id="MobiDB-lite"/>
    </source>
</evidence>
<reference evidence="2 3" key="1">
    <citation type="submission" date="2018-10" db="EMBL/GenBank/DDBJ databases">
        <title>Natrarchaeobius chitinivorans gen. nov., sp. nov., and Natrarchaeobius haloalkaliphilus sp. nov., alkaliphilic, chitin-utilizing haloarchaea from hypersaline alkaline lakes.</title>
        <authorList>
            <person name="Sorokin D.Y."/>
            <person name="Elcheninov A.G."/>
            <person name="Kostrikina N.A."/>
            <person name="Bale N.J."/>
            <person name="Sinninghe Damste J.S."/>
            <person name="Khijniak T.V."/>
            <person name="Kublanov I.V."/>
            <person name="Toshchakov S.V."/>
        </authorList>
    </citation>
    <scope>NUCLEOTIDE SEQUENCE [LARGE SCALE GENOMIC DNA]</scope>
    <source>
        <strain evidence="2 3">AArcht7</strain>
    </source>
</reference>
<protein>
    <submittedName>
        <fullName evidence="2">Uncharacterized protein</fullName>
    </submittedName>
</protein>
<dbReference type="AlphaFoldDB" id="A0A3N6MS12"/>
<dbReference type="Pfam" id="PF19109">
    <property type="entry name" value="DUF5796"/>
    <property type="match status" value="1"/>
</dbReference>
<sequence length="179" mass="19033">MSARSNVAPSTIGVDFVDGGVVVRYLDGREVFYHGPPKPVEGPITTPPGKDVHVLVTDPDGVEGVMTYVNDRDTHDGILETTGVGRLMLEGTDEEVLFPGVTVSTEAYSIRVEADLSLVDGRVFVFAEDEMSEHAYELVANEADADALDEGANDETDASGRDSKNAGGTSTTDDGRPEE</sequence>
<evidence type="ECO:0000313" key="3">
    <source>
        <dbReference type="Proteomes" id="UP000281431"/>
    </source>
</evidence>
<name>A0A3N6MS12_NATCH</name>
<feature type="region of interest" description="Disordered" evidence="1">
    <location>
        <begin position="142"/>
        <end position="179"/>
    </location>
</feature>
<proteinExistence type="predicted"/>
<dbReference type="InterPro" id="IPR043814">
    <property type="entry name" value="DUF5796"/>
</dbReference>
<keyword evidence="3" id="KW-1185">Reference proteome</keyword>
<dbReference type="OrthoDB" id="156190at2157"/>
<feature type="compositionally biased region" description="Acidic residues" evidence="1">
    <location>
        <begin position="143"/>
        <end position="157"/>
    </location>
</feature>
<gene>
    <name evidence="2" type="ORF">EA472_15870</name>
</gene>
<organism evidence="2 3">
    <name type="scientific">Natrarchaeobius chitinivorans</name>
    <dbReference type="NCBI Taxonomy" id="1679083"/>
    <lineage>
        <taxon>Archaea</taxon>
        <taxon>Methanobacteriati</taxon>
        <taxon>Methanobacteriota</taxon>
        <taxon>Stenosarchaea group</taxon>
        <taxon>Halobacteria</taxon>
        <taxon>Halobacteriales</taxon>
        <taxon>Natrialbaceae</taxon>
        <taxon>Natrarchaeobius</taxon>
    </lineage>
</organism>
<evidence type="ECO:0000313" key="2">
    <source>
        <dbReference type="EMBL" id="RQG99071.1"/>
    </source>
</evidence>
<dbReference type="Proteomes" id="UP000281431">
    <property type="component" value="Unassembled WGS sequence"/>
</dbReference>
<comment type="caution">
    <text evidence="2">The sequence shown here is derived from an EMBL/GenBank/DDBJ whole genome shotgun (WGS) entry which is preliminary data.</text>
</comment>